<dbReference type="PANTHER" id="PTHR21237">
    <property type="entry name" value="GRPE PROTEIN"/>
    <property type="match status" value="1"/>
</dbReference>
<evidence type="ECO:0000256" key="5">
    <source>
        <dbReference type="ARBA" id="ARBA00023016"/>
    </source>
</evidence>
<dbReference type="PROSITE" id="PS01071">
    <property type="entry name" value="GRPE"/>
    <property type="match status" value="1"/>
</dbReference>
<sequence length="247" mass="26035">MTQPQHEGHEDEPRVVVRDRRRIDPQTGAVRTPDPDADAAPQGDSGAGAPQGHGAGAPQGSGAGAPAGSGEPAGPAVDDAATADLRRQLDERTADLQRVTAEYANYRKRVERDRELVVTTAKAQVVAELLSVLDDFERAEQHGDLTGAFKAVADKIANTLQKAGLEPFGAEGDEFDPSVHEAVQHNTSPEVSGPTVTMVLRRGYRFGERVLRPALVGVTDHEPGPFTPEAPVAPGIPERPDAANGAD</sequence>
<evidence type="ECO:0000256" key="10">
    <source>
        <dbReference type="HAMAP-Rule" id="MF_01151"/>
    </source>
</evidence>
<dbReference type="NCBIfam" id="NF010761">
    <property type="entry name" value="PRK14164.1"/>
    <property type="match status" value="1"/>
</dbReference>
<dbReference type="GO" id="GO:0000774">
    <property type="term" value="F:adenyl-nucleotide exchange factor activity"/>
    <property type="evidence" value="ECO:0007669"/>
    <property type="project" value="InterPro"/>
</dbReference>
<keyword evidence="6 10" id="KW-0143">Chaperone</keyword>
<dbReference type="Gene3D" id="2.30.22.10">
    <property type="entry name" value="Head domain of nucleotide exchange factor GrpE"/>
    <property type="match status" value="1"/>
</dbReference>
<feature type="compositionally biased region" description="Gly residues" evidence="13">
    <location>
        <begin position="45"/>
        <end position="67"/>
    </location>
</feature>
<dbReference type="GO" id="GO:0051087">
    <property type="term" value="F:protein-folding chaperone binding"/>
    <property type="evidence" value="ECO:0007669"/>
    <property type="project" value="InterPro"/>
</dbReference>
<feature type="region of interest" description="Disordered" evidence="13">
    <location>
        <begin position="218"/>
        <end position="247"/>
    </location>
</feature>
<dbReference type="GO" id="GO:0005737">
    <property type="term" value="C:cytoplasm"/>
    <property type="evidence" value="ECO:0007669"/>
    <property type="project" value="UniProtKB-SubCell"/>
</dbReference>
<dbReference type="InterPro" id="IPR009012">
    <property type="entry name" value="GrpE_head"/>
</dbReference>
<evidence type="ECO:0000256" key="2">
    <source>
        <dbReference type="ARBA" id="ARBA00009054"/>
    </source>
</evidence>
<comment type="subunit">
    <text evidence="3 10">Homodimer.</text>
</comment>
<evidence type="ECO:0000256" key="12">
    <source>
        <dbReference type="RuleBase" id="RU004478"/>
    </source>
</evidence>
<evidence type="ECO:0000313" key="15">
    <source>
        <dbReference type="Proteomes" id="UP000184501"/>
    </source>
</evidence>
<feature type="compositionally biased region" description="Basic and acidic residues" evidence="13">
    <location>
        <begin position="84"/>
        <end position="95"/>
    </location>
</feature>
<dbReference type="EMBL" id="FQVN01000001">
    <property type="protein sequence ID" value="SHE58910.1"/>
    <property type="molecule type" value="Genomic_DNA"/>
</dbReference>
<protein>
    <recommendedName>
        <fullName evidence="8 10">Protein GrpE</fullName>
    </recommendedName>
    <alternativeName>
        <fullName evidence="9 10">HSP-70 cofactor</fullName>
    </alternativeName>
</protein>
<keyword evidence="15" id="KW-1185">Reference proteome</keyword>
<comment type="subcellular location">
    <subcellularLocation>
        <location evidence="1 10">Cytoplasm</location>
    </subcellularLocation>
</comment>
<dbReference type="InterPro" id="IPR013805">
    <property type="entry name" value="GrpE_CC"/>
</dbReference>
<dbReference type="FunFam" id="2.30.22.10:FF:000001">
    <property type="entry name" value="Protein GrpE"/>
    <property type="match status" value="1"/>
</dbReference>
<dbReference type="Pfam" id="PF01025">
    <property type="entry name" value="GrpE"/>
    <property type="match status" value="1"/>
</dbReference>
<proteinExistence type="inferred from homology"/>
<evidence type="ECO:0000256" key="11">
    <source>
        <dbReference type="RuleBase" id="RU000639"/>
    </source>
</evidence>
<accession>A0A1M4UQN8</accession>
<dbReference type="HAMAP" id="MF_01151">
    <property type="entry name" value="GrpE"/>
    <property type="match status" value="1"/>
</dbReference>
<dbReference type="Gene3D" id="3.90.20.20">
    <property type="match status" value="1"/>
</dbReference>
<dbReference type="GO" id="GO:0042803">
    <property type="term" value="F:protein homodimerization activity"/>
    <property type="evidence" value="ECO:0007669"/>
    <property type="project" value="InterPro"/>
</dbReference>
<evidence type="ECO:0000256" key="3">
    <source>
        <dbReference type="ARBA" id="ARBA00011738"/>
    </source>
</evidence>
<dbReference type="RefSeq" id="WP_073479665.1">
    <property type="nucleotide sequence ID" value="NZ_FQVN01000001.1"/>
</dbReference>
<dbReference type="STRING" id="2017.SAMN05444320_101510"/>
<dbReference type="GO" id="GO:0006457">
    <property type="term" value="P:protein folding"/>
    <property type="evidence" value="ECO:0007669"/>
    <property type="project" value="InterPro"/>
</dbReference>
<evidence type="ECO:0000256" key="7">
    <source>
        <dbReference type="ARBA" id="ARBA00053401"/>
    </source>
</evidence>
<dbReference type="AlphaFoldDB" id="A0A1M4UQN8"/>
<dbReference type="PRINTS" id="PR00773">
    <property type="entry name" value="GRPEPROTEIN"/>
</dbReference>
<evidence type="ECO:0000256" key="6">
    <source>
        <dbReference type="ARBA" id="ARBA00023186"/>
    </source>
</evidence>
<dbReference type="OrthoDB" id="5191115at2"/>
<dbReference type="PANTHER" id="PTHR21237:SF23">
    <property type="entry name" value="GRPE PROTEIN HOMOLOG, MITOCHONDRIAL"/>
    <property type="match status" value="1"/>
</dbReference>
<dbReference type="Proteomes" id="UP000184501">
    <property type="component" value="Unassembled WGS sequence"/>
</dbReference>
<dbReference type="SUPFAM" id="SSF51064">
    <property type="entry name" value="Head domain of nucleotide exchange factor GrpE"/>
    <property type="match status" value="1"/>
</dbReference>
<organism evidence="14 15">
    <name type="scientific">Streptoalloteichus hindustanus</name>
    <dbReference type="NCBI Taxonomy" id="2017"/>
    <lineage>
        <taxon>Bacteria</taxon>
        <taxon>Bacillati</taxon>
        <taxon>Actinomycetota</taxon>
        <taxon>Actinomycetes</taxon>
        <taxon>Pseudonocardiales</taxon>
        <taxon>Pseudonocardiaceae</taxon>
        <taxon>Streptoalloteichus</taxon>
    </lineage>
</organism>
<evidence type="ECO:0000256" key="9">
    <source>
        <dbReference type="ARBA" id="ARBA00076414"/>
    </source>
</evidence>
<evidence type="ECO:0000256" key="8">
    <source>
        <dbReference type="ARBA" id="ARBA00072274"/>
    </source>
</evidence>
<keyword evidence="4 10" id="KW-0963">Cytoplasm</keyword>
<dbReference type="InterPro" id="IPR000740">
    <property type="entry name" value="GrpE"/>
</dbReference>
<name>A0A1M4UQN8_STRHI</name>
<feature type="region of interest" description="Disordered" evidence="13">
    <location>
        <begin position="1"/>
        <end position="95"/>
    </location>
</feature>
<comment type="similarity">
    <text evidence="2 10 12">Belongs to the GrpE family.</text>
</comment>
<dbReference type="CDD" id="cd00446">
    <property type="entry name" value="GrpE"/>
    <property type="match status" value="1"/>
</dbReference>
<evidence type="ECO:0000256" key="4">
    <source>
        <dbReference type="ARBA" id="ARBA00022490"/>
    </source>
</evidence>
<dbReference type="GO" id="GO:0051082">
    <property type="term" value="F:unfolded protein binding"/>
    <property type="evidence" value="ECO:0007669"/>
    <property type="project" value="TreeGrafter"/>
</dbReference>
<evidence type="ECO:0000256" key="13">
    <source>
        <dbReference type="SAM" id="MobiDB-lite"/>
    </source>
</evidence>
<reference evidence="14 15" key="1">
    <citation type="submission" date="2016-11" db="EMBL/GenBank/DDBJ databases">
        <authorList>
            <person name="Jaros S."/>
            <person name="Januszkiewicz K."/>
            <person name="Wedrychowicz H."/>
        </authorList>
    </citation>
    <scope>NUCLEOTIDE SEQUENCE [LARGE SCALE GENOMIC DNA]</scope>
    <source>
        <strain evidence="14 15">DSM 44523</strain>
    </source>
</reference>
<comment type="function">
    <text evidence="7 10 11">Participates actively in the response to hyperosmotic and heat shock by preventing the aggregation of stress-denatured proteins, in association with DnaK and GrpE. It is the nucleotide exchange factor for DnaK and may function as a thermosensor. Unfolded proteins bind initially to DnaJ; upon interaction with the DnaJ-bound protein, DnaK hydrolyzes its bound ATP, resulting in the formation of a stable complex. GrpE releases ADP from DnaK; ATP binding to DnaK triggers the release of the substrate protein, thus completing the reaction cycle. Several rounds of ATP-dependent interactions between DnaJ, DnaK and GrpE are required for fully efficient folding.</text>
</comment>
<evidence type="ECO:0000256" key="1">
    <source>
        <dbReference type="ARBA" id="ARBA00004496"/>
    </source>
</evidence>
<evidence type="ECO:0000313" key="14">
    <source>
        <dbReference type="EMBL" id="SHE58910.1"/>
    </source>
</evidence>
<feature type="compositionally biased region" description="Basic and acidic residues" evidence="13">
    <location>
        <begin position="1"/>
        <end position="24"/>
    </location>
</feature>
<dbReference type="SUPFAM" id="SSF58014">
    <property type="entry name" value="Coiled-coil domain of nucleotide exchange factor GrpE"/>
    <property type="match status" value="1"/>
</dbReference>
<keyword evidence="5 10" id="KW-0346">Stress response</keyword>
<gene>
    <name evidence="10" type="primary">grpE</name>
    <name evidence="14" type="ORF">SAMN05444320_101510</name>
</gene>